<dbReference type="PANTHER" id="PTHR43289">
    <property type="entry name" value="MITOGEN-ACTIVATED PROTEIN KINASE KINASE KINASE 20-RELATED"/>
    <property type="match status" value="1"/>
</dbReference>
<dbReference type="Pfam" id="PF07676">
    <property type="entry name" value="PD40"/>
    <property type="match status" value="1"/>
</dbReference>
<keyword evidence="2 9" id="KW-0723">Serine/threonine-protein kinase</keyword>
<keyword evidence="4 7" id="KW-0547">Nucleotide-binding</keyword>
<organism evidence="9 10">
    <name type="scientific">Koribacter versatilis (strain Ellin345)</name>
    <dbReference type="NCBI Taxonomy" id="204669"/>
    <lineage>
        <taxon>Bacteria</taxon>
        <taxon>Pseudomonadati</taxon>
        <taxon>Acidobacteriota</taxon>
        <taxon>Terriglobia</taxon>
        <taxon>Terriglobales</taxon>
        <taxon>Candidatus Korobacteraceae</taxon>
        <taxon>Candidatus Korobacter</taxon>
    </lineage>
</organism>
<dbReference type="GO" id="GO:0004674">
    <property type="term" value="F:protein serine/threonine kinase activity"/>
    <property type="evidence" value="ECO:0007669"/>
    <property type="project" value="UniProtKB-KW"/>
</dbReference>
<keyword evidence="6 7" id="KW-0067">ATP-binding</keyword>
<dbReference type="eggNOG" id="COG0515">
    <property type="taxonomic scope" value="Bacteria"/>
</dbReference>
<dbReference type="FunFam" id="1.10.510.10:FF:000021">
    <property type="entry name" value="Serine/threonine protein kinase"/>
    <property type="match status" value="1"/>
</dbReference>
<evidence type="ECO:0000256" key="6">
    <source>
        <dbReference type="ARBA" id="ARBA00022840"/>
    </source>
</evidence>
<dbReference type="CDD" id="cd14014">
    <property type="entry name" value="STKc_PknB_like"/>
    <property type="match status" value="1"/>
</dbReference>
<dbReference type="KEGG" id="aba:Acid345_2219"/>
<dbReference type="OrthoDB" id="100367at2"/>
<reference evidence="9 10" key="1">
    <citation type="journal article" date="2009" name="Appl. Environ. Microbiol.">
        <title>Three genomes from the phylum Acidobacteria provide insight into the lifestyles of these microorganisms in soils.</title>
        <authorList>
            <person name="Ward N.L."/>
            <person name="Challacombe J.F."/>
            <person name="Janssen P.H."/>
            <person name="Henrissat B."/>
            <person name="Coutinho P.M."/>
            <person name="Wu M."/>
            <person name="Xie G."/>
            <person name="Haft D.H."/>
            <person name="Sait M."/>
            <person name="Badger J."/>
            <person name="Barabote R.D."/>
            <person name="Bradley B."/>
            <person name="Brettin T.S."/>
            <person name="Brinkac L.M."/>
            <person name="Bruce D."/>
            <person name="Creasy T."/>
            <person name="Daugherty S.C."/>
            <person name="Davidsen T.M."/>
            <person name="DeBoy R.T."/>
            <person name="Detter J.C."/>
            <person name="Dodson R.J."/>
            <person name="Durkin A.S."/>
            <person name="Ganapathy A."/>
            <person name="Gwinn-Giglio M."/>
            <person name="Han C.S."/>
            <person name="Khouri H."/>
            <person name="Kiss H."/>
            <person name="Kothari S.P."/>
            <person name="Madupu R."/>
            <person name="Nelson K.E."/>
            <person name="Nelson W.C."/>
            <person name="Paulsen I."/>
            <person name="Penn K."/>
            <person name="Ren Q."/>
            <person name="Rosovitz M.J."/>
            <person name="Selengut J.D."/>
            <person name="Shrivastava S."/>
            <person name="Sullivan S.A."/>
            <person name="Tapia R."/>
            <person name="Thompson L.S."/>
            <person name="Watkins K.L."/>
            <person name="Yang Q."/>
            <person name="Yu C."/>
            <person name="Zafar N."/>
            <person name="Zhou L."/>
            <person name="Kuske C.R."/>
        </authorList>
    </citation>
    <scope>NUCLEOTIDE SEQUENCE [LARGE SCALE GENOMIC DNA]</scope>
    <source>
        <strain evidence="9 10">Ellin345</strain>
    </source>
</reference>
<dbReference type="PROSITE" id="PS50011">
    <property type="entry name" value="PROTEIN_KINASE_DOM"/>
    <property type="match status" value="1"/>
</dbReference>
<dbReference type="SMART" id="SM00220">
    <property type="entry name" value="S_TKc"/>
    <property type="match status" value="1"/>
</dbReference>
<dbReference type="PROSITE" id="PS00108">
    <property type="entry name" value="PROTEIN_KINASE_ST"/>
    <property type="match status" value="1"/>
</dbReference>
<protein>
    <recommendedName>
        <fullName evidence="1">non-specific serine/threonine protein kinase</fullName>
        <ecNumber evidence="1">2.7.11.1</ecNumber>
    </recommendedName>
</protein>
<dbReference type="InterPro" id="IPR017441">
    <property type="entry name" value="Protein_kinase_ATP_BS"/>
</dbReference>
<feature type="domain" description="Protein kinase" evidence="8">
    <location>
        <begin position="12"/>
        <end position="285"/>
    </location>
</feature>
<dbReference type="STRING" id="204669.Acid345_2219"/>
<dbReference type="InterPro" id="IPR011009">
    <property type="entry name" value="Kinase-like_dom_sf"/>
</dbReference>
<dbReference type="HOGENOM" id="CLU_012906_0_0_0"/>
<dbReference type="GO" id="GO:0005524">
    <property type="term" value="F:ATP binding"/>
    <property type="evidence" value="ECO:0007669"/>
    <property type="project" value="UniProtKB-UniRule"/>
</dbReference>
<dbReference type="SUPFAM" id="SSF82171">
    <property type="entry name" value="DPP6 N-terminal domain-like"/>
    <property type="match status" value="2"/>
</dbReference>
<name>Q1IPI0_KORVE</name>
<feature type="binding site" evidence="7">
    <location>
        <position position="41"/>
    </location>
    <ligand>
        <name>ATP</name>
        <dbReference type="ChEBI" id="CHEBI:30616"/>
    </ligand>
</feature>
<keyword evidence="5 9" id="KW-0418">Kinase</keyword>
<dbReference type="SUPFAM" id="SSF56112">
    <property type="entry name" value="Protein kinase-like (PK-like)"/>
    <property type="match status" value="1"/>
</dbReference>
<dbReference type="EnsemblBacteria" id="ABF41220">
    <property type="protein sequence ID" value="ABF41220"/>
    <property type="gene ID" value="Acid345_2219"/>
</dbReference>
<dbReference type="Gene3D" id="1.10.510.10">
    <property type="entry name" value="Transferase(Phosphotransferase) domain 1"/>
    <property type="match status" value="1"/>
</dbReference>
<dbReference type="EC" id="2.7.11.1" evidence="1"/>
<evidence type="ECO:0000256" key="4">
    <source>
        <dbReference type="ARBA" id="ARBA00022741"/>
    </source>
</evidence>
<dbReference type="InterPro" id="IPR011042">
    <property type="entry name" value="6-blade_b-propeller_TolB-like"/>
</dbReference>
<proteinExistence type="predicted"/>
<evidence type="ECO:0000256" key="2">
    <source>
        <dbReference type="ARBA" id="ARBA00022527"/>
    </source>
</evidence>
<evidence type="ECO:0000313" key="9">
    <source>
        <dbReference type="EMBL" id="ABF41220.1"/>
    </source>
</evidence>
<dbReference type="eggNOG" id="COG0823">
    <property type="taxonomic scope" value="Bacteria"/>
</dbReference>
<gene>
    <name evidence="9" type="ordered locus">Acid345_2219</name>
</gene>
<sequence length="862" mass="93297">MSLAPGTILGAYEIRAPLGAGGMGEVYRAHDRRLDREVAIKVLPSSVTDDPERLLRFEQEARAAGALNHPNILAVYQFATDPTGVSYLVTELLDGETLRERLKHGPIPLRKAIEYGVQIANGLAAPHEKGIVHRDLKPENLFITKDGRVKILDFGLAKIGQAQSATVGPTLTRVTEPGLVMGTVGYMSPEQVRGQDVDYRSDIFAFGGILYEMITGKQTFDKPTSPDIMAAILNEDPRPISQVVPSTPPGLQRVVSRCLEKNPEQRFQSSSDLAFALKELSDSTMTAVTGAHVAPDKRSNLRTPILLGLLACVAATALGAWIANRTSSIPRVSNYVQLTRDGRPKSLVAVDGSRLLMIAAFEDSQGMGEMSINGGEPRKTVSLPGDFVGIALSPDASQLIAIRRAPSAVAAPLWIAATLGGSPRPLGDYVAQAANWSSDGNRIVFSNLGDIFVGDRSGAPARKVASVGAAVLSNMIFSPDGRSLRFDRQDRGDTPPTVWEVGLDGTNLHRVFPGFTSPPDFECCGGWTPDGKFYVFESGGQLWTAPPSKLFQRTPPKPVQITSSPIALSSHAFDKAGKKLYVVGSTRRGELMRWDAKSRQFLPILGGISAEFAAFSKDGQWVAYVEFPQGNLWRSRTDGSDRLQLTYDGEYAMMPQWSPDGQTIVFFESPAGKLGHMFEVSVSGGAPRQILPGATKNQQDPNYSPDGSKIMFGGASGLPDSTIQILDVKTRQVTTLPGSEGLFSPRWCADGRHIPALSGDFTRVAVYDMQTQKWKDIASGNLGWLNCSKDSQYVYMLSTDQKGGSIDRVSLKDGKREQVKSLEAFVPVGIYNNSLTLGLDDSPMITRNAGTQDVYALDFEEP</sequence>
<dbReference type="PANTHER" id="PTHR43289:SF6">
    <property type="entry name" value="SERINE_THREONINE-PROTEIN KINASE NEKL-3"/>
    <property type="match status" value="1"/>
</dbReference>
<accession>Q1IPI0</accession>
<dbReference type="AlphaFoldDB" id="Q1IPI0"/>
<evidence type="ECO:0000259" key="8">
    <source>
        <dbReference type="PROSITE" id="PS50011"/>
    </source>
</evidence>
<evidence type="ECO:0000256" key="5">
    <source>
        <dbReference type="ARBA" id="ARBA00022777"/>
    </source>
</evidence>
<keyword evidence="3" id="KW-0808">Transferase</keyword>
<dbReference type="InterPro" id="IPR000719">
    <property type="entry name" value="Prot_kinase_dom"/>
</dbReference>
<evidence type="ECO:0000256" key="7">
    <source>
        <dbReference type="PROSITE-ProRule" id="PRU10141"/>
    </source>
</evidence>
<dbReference type="InterPro" id="IPR008271">
    <property type="entry name" value="Ser/Thr_kinase_AS"/>
</dbReference>
<evidence type="ECO:0000313" key="10">
    <source>
        <dbReference type="Proteomes" id="UP000002432"/>
    </source>
</evidence>
<dbReference type="RefSeq" id="WP_011523021.1">
    <property type="nucleotide sequence ID" value="NC_008009.1"/>
</dbReference>
<keyword evidence="10" id="KW-1185">Reference proteome</keyword>
<dbReference type="InterPro" id="IPR011659">
    <property type="entry name" value="WD40"/>
</dbReference>
<evidence type="ECO:0000256" key="1">
    <source>
        <dbReference type="ARBA" id="ARBA00012513"/>
    </source>
</evidence>
<evidence type="ECO:0000256" key="3">
    <source>
        <dbReference type="ARBA" id="ARBA00022679"/>
    </source>
</evidence>
<dbReference type="Proteomes" id="UP000002432">
    <property type="component" value="Chromosome"/>
</dbReference>
<dbReference type="EMBL" id="CP000360">
    <property type="protein sequence ID" value="ABF41220.1"/>
    <property type="molecule type" value="Genomic_DNA"/>
</dbReference>
<dbReference type="Pfam" id="PF00069">
    <property type="entry name" value="Pkinase"/>
    <property type="match status" value="1"/>
</dbReference>
<dbReference type="Gene3D" id="2.120.10.30">
    <property type="entry name" value="TolB, C-terminal domain"/>
    <property type="match status" value="2"/>
</dbReference>
<dbReference type="Gene3D" id="3.30.200.20">
    <property type="entry name" value="Phosphorylase Kinase, domain 1"/>
    <property type="match status" value="1"/>
</dbReference>
<dbReference type="PROSITE" id="PS00107">
    <property type="entry name" value="PROTEIN_KINASE_ATP"/>
    <property type="match status" value="1"/>
</dbReference>